<dbReference type="Proteomes" id="UP000471648">
    <property type="component" value="Unassembled WGS sequence"/>
</dbReference>
<comment type="caution">
    <text evidence="1">The sequence shown here is derived from an EMBL/GenBank/DDBJ whole genome shotgun (WGS) entry which is preliminary data.</text>
</comment>
<accession>A0A6N9V6P0</accession>
<sequence length="79" mass="8122">TNNALRTPETVARHLTDLGIPTEAGEVVNSAQAVARLIADQVPTGARVLVVGGEGLRVALRERGLVPVESADEDPAAVA</sequence>
<gene>
    <name evidence="1" type="ORF">G3I39_15170</name>
</gene>
<dbReference type="InterPro" id="IPR036412">
    <property type="entry name" value="HAD-like_sf"/>
</dbReference>
<proteinExistence type="predicted"/>
<feature type="non-terminal residue" evidence="1">
    <location>
        <position position="79"/>
    </location>
</feature>
<dbReference type="Gene3D" id="3.40.50.1000">
    <property type="entry name" value="HAD superfamily/HAD-like"/>
    <property type="match status" value="1"/>
</dbReference>
<name>A0A6N9V6P0_STRMI</name>
<dbReference type="Pfam" id="PF13344">
    <property type="entry name" value="Hydrolase_6"/>
    <property type="match status" value="1"/>
</dbReference>
<dbReference type="InterPro" id="IPR006357">
    <property type="entry name" value="HAD-SF_hydro_IIA"/>
</dbReference>
<feature type="non-terminal residue" evidence="1">
    <location>
        <position position="1"/>
    </location>
</feature>
<evidence type="ECO:0000313" key="2">
    <source>
        <dbReference type="Proteomes" id="UP000471648"/>
    </source>
</evidence>
<dbReference type="SUPFAM" id="SSF56784">
    <property type="entry name" value="HAD-like"/>
    <property type="match status" value="1"/>
</dbReference>
<reference evidence="1 2" key="1">
    <citation type="submission" date="2020-01" db="EMBL/GenBank/DDBJ databases">
        <title>Insect and environment-associated Actinomycetes.</title>
        <authorList>
            <person name="Currrie C."/>
            <person name="Chevrette M."/>
            <person name="Carlson C."/>
            <person name="Stubbendieck R."/>
            <person name="Wendt-Pienkowski E."/>
        </authorList>
    </citation>
    <scope>NUCLEOTIDE SEQUENCE [LARGE SCALE GENOMIC DNA]</scope>
    <source>
        <strain evidence="1 2">SID14438</strain>
    </source>
</reference>
<keyword evidence="1" id="KW-0378">Hydrolase</keyword>
<protein>
    <submittedName>
        <fullName evidence="1">HAD family hydrolase</fullName>
    </submittedName>
</protein>
<dbReference type="GO" id="GO:0016787">
    <property type="term" value="F:hydrolase activity"/>
    <property type="evidence" value="ECO:0007669"/>
    <property type="project" value="UniProtKB-KW"/>
</dbReference>
<dbReference type="AlphaFoldDB" id="A0A6N9V6P0"/>
<organism evidence="1 2">
    <name type="scientific">Streptomyces microflavus</name>
    <name type="common">Streptomyces lipmanii</name>
    <dbReference type="NCBI Taxonomy" id="1919"/>
    <lineage>
        <taxon>Bacteria</taxon>
        <taxon>Bacillati</taxon>
        <taxon>Actinomycetota</taxon>
        <taxon>Actinomycetes</taxon>
        <taxon>Kitasatosporales</taxon>
        <taxon>Streptomycetaceae</taxon>
        <taxon>Streptomyces</taxon>
    </lineage>
</organism>
<dbReference type="InterPro" id="IPR023214">
    <property type="entry name" value="HAD_sf"/>
</dbReference>
<dbReference type="EMBL" id="JAAGME010000634">
    <property type="protein sequence ID" value="NEB68376.1"/>
    <property type="molecule type" value="Genomic_DNA"/>
</dbReference>
<evidence type="ECO:0000313" key="1">
    <source>
        <dbReference type="EMBL" id="NEB68376.1"/>
    </source>
</evidence>